<feature type="domain" description="Beta/gamma crystallin 'Greek key'" evidence="3">
    <location>
        <begin position="1"/>
        <end position="42"/>
    </location>
</feature>
<dbReference type="GO" id="GO:0007601">
    <property type="term" value="P:visual perception"/>
    <property type="evidence" value="ECO:0007669"/>
    <property type="project" value="TreeGrafter"/>
</dbReference>
<comment type="similarity">
    <text evidence="1">Belongs to the beta/gamma-crystallin family.</text>
</comment>
<gene>
    <name evidence="4" type="ORF">MGAL_10B048372</name>
</gene>
<reference evidence="4" key="1">
    <citation type="submission" date="2018-11" db="EMBL/GenBank/DDBJ databases">
        <authorList>
            <person name="Alioto T."/>
            <person name="Alioto T."/>
        </authorList>
    </citation>
    <scope>NUCLEOTIDE SEQUENCE</scope>
</reference>
<dbReference type="EMBL" id="UYJE01005159">
    <property type="protein sequence ID" value="VDI34566.1"/>
    <property type="molecule type" value="Genomic_DNA"/>
</dbReference>
<evidence type="ECO:0000256" key="1">
    <source>
        <dbReference type="ARBA" id="ARBA00009646"/>
    </source>
</evidence>
<dbReference type="SUPFAM" id="SSF49695">
    <property type="entry name" value="gamma-Crystallin-like"/>
    <property type="match status" value="1"/>
</dbReference>
<feature type="domain" description="Beta/gamma crystallin 'Greek key'" evidence="3">
    <location>
        <begin position="137"/>
        <end position="183"/>
    </location>
</feature>
<dbReference type="SMART" id="SM00247">
    <property type="entry name" value="XTALbg"/>
    <property type="match status" value="2"/>
</dbReference>
<comment type="caution">
    <text evidence="4">The sequence shown here is derived from an EMBL/GenBank/DDBJ whole genome shotgun (WGS) entry which is preliminary data.</text>
</comment>
<dbReference type="InterPro" id="IPR011024">
    <property type="entry name" value="G_crystallin-like"/>
</dbReference>
<evidence type="ECO:0000259" key="3">
    <source>
        <dbReference type="PROSITE" id="PS50915"/>
    </source>
</evidence>
<proteinExistence type="inferred from homology"/>
<dbReference type="Pfam" id="PF00030">
    <property type="entry name" value="Crystall"/>
    <property type="match status" value="1"/>
</dbReference>
<dbReference type="PANTHER" id="PTHR11818">
    <property type="entry name" value="BETA/GAMMA CRYSTALLIN"/>
    <property type="match status" value="1"/>
</dbReference>
<dbReference type="Gene3D" id="2.170.15.10">
    <property type="entry name" value="Proaerolysin, chain A, domain 3"/>
    <property type="match status" value="1"/>
</dbReference>
<dbReference type="PANTHER" id="PTHR11818:SF42">
    <property type="entry name" value="VOLTAGE-GATED HYDROGEN CHANNEL 1"/>
    <property type="match status" value="1"/>
</dbReference>
<dbReference type="SUPFAM" id="SSF56973">
    <property type="entry name" value="Aerolisin/ETX pore-forming domain"/>
    <property type="match status" value="1"/>
</dbReference>
<keyword evidence="5" id="KW-1185">Reference proteome</keyword>
<protein>
    <recommendedName>
        <fullName evidence="3">Beta/gamma crystallin 'Greek key' domain-containing protein</fullName>
    </recommendedName>
</protein>
<accession>A0A8B6EGD4</accession>
<organism evidence="4 5">
    <name type="scientific">Mytilus galloprovincialis</name>
    <name type="common">Mediterranean mussel</name>
    <dbReference type="NCBI Taxonomy" id="29158"/>
    <lineage>
        <taxon>Eukaryota</taxon>
        <taxon>Metazoa</taxon>
        <taxon>Spiralia</taxon>
        <taxon>Lophotrochozoa</taxon>
        <taxon>Mollusca</taxon>
        <taxon>Bivalvia</taxon>
        <taxon>Autobranchia</taxon>
        <taxon>Pteriomorphia</taxon>
        <taxon>Mytilida</taxon>
        <taxon>Mytiloidea</taxon>
        <taxon>Mytilidae</taxon>
        <taxon>Mytilinae</taxon>
        <taxon>Mytilus</taxon>
    </lineage>
</organism>
<name>A0A8B6EGD4_MYTGA</name>
<dbReference type="OrthoDB" id="8688215at2759"/>
<evidence type="ECO:0000313" key="5">
    <source>
        <dbReference type="Proteomes" id="UP000596742"/>
    </source>
</evidence>
<sequence>MTLYEKPNFKGRSKDFTDSCPHLLDVGFDKTIMDVSSVKSIRGVQPEYKGFIKVIDDGEDYKLVELPPKVIKFAPILEARAVCSLKLLRCSDFYEEPECTVYKDIFSGRALTFQDDVQNLEWYHFTDKMSSIVVKSGAWVGYTKPDYEGYQTLFLKGSYTFSEKPYDEGGFGNDQMSSFSKIVMKPAGKMKLKSIDYDLNKNQILKTPSNVFHWTQVNNTSVEQTLTKTDELTIQKEDTYEFRWDKTSKISGTINVNVDIPFGGSAGISVTKEQSVNIGSSGGTKTSKTETWIAEYPSKIPPYSTYV</sequence>
<keyword evidence="2" id="KW-0677">Repeat</keyword>
<dbReference type="Proteomes" id="UP000596742">
    <property type="component" value="Unassembled WGS sequence"/>
</dbReference>
<dbReference type="InterPro" id="IPR050252">
    <property type="entry name" value="Beta/Gamma-Crystallin"/>
</dbReference>
<evidence type="ECO:0000313" key="4">
    <source>
        <dbReference type="EMBL" id="VDI34566.1"/>
    </source>
</evidence>
<dbReference type="PROSITE" id="PS50915">
    <property type="entry name" value="CRYSTALLIN_BETA_GAMMA"/>
    <property type="match status" value="2"/>
</dbReference>
<dbReference type="AlphaFoldDB" id="A0A8B6EGD4"/>
<dbReference type="InterPro" id="IPR001064">
    <property type="entry name" value="Beta/gamma_crystallin"/>
</dbReference>
<dbReference type="Gene3D" id="2.60.20.10">
    <property type="entry name" value="Crystallins"/>
    <property type="match status" value="2"/>
</dbReference>
<evidence type="ECO:0000256" key="2">
    <source>
        <dbReference type="ARBA" id="ARBA00022737"/>
    </source>
</evidence>
<dbReference type="GO" id="GO:0005212">
    <property type="term" value="F:structural constituent of eye lens"/>
    <property type="evidence" value="ECO:0007669"/>
    <property type="project" value="TreeGrafter"/>
</dbReference>